<dbReference type="SUPFAM" id="SSF55874">
    <property type="entry name" value="ATPase domain of HSP90 chaperone/DNA topoisomerase II/histidine kinase"/>
    <property type="match status" value="1"/>
</dbReference>
<dbReference type="Gene3D" id="3.30.450.20">
    <property type="entry name" value="PAS domain"/>
    <property type="match status" value="2"/>
</dbReference>
<dbReference type="eggNOG" id="COG2205">
    <property type="taxonomic scope" value="Bacteria"/>
</dbReference>
<dbReference type="AlphaFoldDB" id="A0A081FZ09"/>
<dbReference type="InterPro" id="IPR036890">
    <property type="entry name" value="HATPase_C_sf"/>
</dbReference>
<keyword evidence="13" id="KW-1185">Reference proteome</keyword>
<dbReference type="InterPro" id="IPR003661">
    <property type="entry name" value="HisK_dim/P_dom"/>
</dbReference>
<feature type="domain" description="Histidine kinase" evidence="11">
    <location>
        <begin position="535"/>
        <end position="775"/>
    </location>
</feature>
<organism evidence="12 13">
    <name type="scientific">Marinobacterium lacunae</name>
    <dbReference type="NCBI Taxonomy" id="1232683"/>
    <lineage>
        <taxon>Bacteria</taxon>
        <taxon>Pseudomonadati</taxon>
        <taxon>Pseudomonadota</taxon>
        <taxon>Gammaproteobacteria</taxon>
        <taxon>Oceanospirillales</taxon>
        <taxon>Oceanospirillaceae</taxon>
        <taxon>Marinobacterium</taxon>
    </lineage>
</organism>
<dbReference type="CDD" id="cd12912">
    <property type="entry name" value="PDC2_MCP_like"/>
    <property type="match status" value="1"/>
</dbReference>
<accession>A0A081FZ09</accession>
<dbReference type="PATRIC" id="fig|1232683.4.peg.2025"/>
<dbReference type="PROSITE" id="PS50109">
    <property type="entry name" value="HIS_KIN"/>
    <property type="match status" value="1"/>
</dbReference>
<dbReference type="CDD" id="cd00082">
    <property type="entry name" value="HisKA"/>
    <property type="match status" value="1"/>
</dbReference>
<gene>
    <name evidence="12" type="ORF">ADIMK_2066</name>
</gene>
<evidence type="ECO:0000313" key="13">
    <source>
        <dbReference type="Proteomes" id="UP000028252"/>
    </source>
</evidence>
<evidence type="ECO:0000256" key="4">
    <source>
        <dbReference type="ARBA" id="ARBA00022475"/>
    </source>
</evidence>
<dbReference type="PRINTS" id="PR00344">
    <property type="entry name" value="BCTRLSENSOR"/>
</dbReference>
<evidence type="ECO:0000256" key="7">
    <source>
        <dbReference type="ARBA" id="ARBA00022989"/>
    </source>
</evidence>
<evidence type="ECO:0000259" key="11">
    <source>
        <dbReference type="PROSITE" id="PS50109"/>
    </source>
</evidence>
<dbReference type="GO" id="GO:0005886">
    <property type="term" value="C:plasma membrane"/>
    <property type="evidence" value="ECO:0007669"/>
    <property type="project" value="UniProtKB-SubCell"/>
</dbReference>
<evidence type="ECO:0000256" key="6">
    <source>
        <dbReference type="ARBA" id="ARBA00022692"/>
    </source>
</evidence>
<dbReference type="RefSeq" id="WP_036187393.1">
    <property type="nucleotide sequence ID" value="NZ_JMQN01000029.1"/>
</dbReference>
<feature type="coiled-coil region" evidence="9">
    <location>
        <begin position="460"/>
        <end position="519"/>
    </location>
</feature>
<proteinExistence type="predicted"/>
<dbReference type="InterPro" id="IPR003594">
    <property type="entry name" value="HATPase_dom"/>
</dbReference>
<dbReference type="SMART" id="SM00387">
    <property type="entry name" value="HATPase_c"/>
    <property type="match status" value="1"/>
</dbReference>
<keyword evidence="5" id="KW-0597">Phosphoprotein</keyword>
<dbReference type="GO" id="GO:0000155">
    <property type="term" value="F:phosphorelay sensor kinase activity"/>
    <property type="evidence" value="ECO:0007669"/>
    <property type="project" value="InterPro"/>
</dbReference>
<protein>
    <recommendedName>
        <fullName evidence="3">histidine kinase</fullName>
        <ecNumber evidence="3">2.7.13.3</ecNumber>
    </recommendedName>
</protein>
<reference evidence="12 13" key="1">
    <citation type="submission" date="2014-04" db="EMBL/GenBank/DDBJ databases">
        <title>Marinobacterium kochiensis sp. nov., isolated from sediment sample collected from Kochi backwaters in Kerala, India.</title>
        <authorList>
            <person name="Singh A."/>
            <person name="Pinnaka A.K."/>
        </authorList>
    </citation>
    <scope>NUCLEOTIDE SEQUENCE [LARGE SCALE GENOMIC DNA]</scope>
    <source>
        <strain evidence="12 13">AK27</strain>
    </source>
</reference>
<dbReference type="EMBL" id="JMQN01000029">
    <property type="protein sequence ID" value="KEA63764.1"/>
    <property type="molecule type" value="Genomic_DNA"/>
</dbReference>
<evidence type="ECO:0000256" key="1">
    <source>
        <dbReference type="ARBA" id="ARBA00000085"/>
    </source>
</evidence>
<dbReference type="Pfam" id="PF02743">
    <property type="entry name" value="dCache_1"/>
    <property type="match status" value="1"/>
</dbReference>
<feature type="transmembrane region" description="Helical" evidence="10">
    <location>
        <begin position="21"/>
        <end position="42"/>
    </location>
</feature>
<dbReference type="Proteomes" id="UP000028252">
    <property type="component" value="Unassembled WGS sequence"/>
</dbReference>
<dbReference type="CDD" id="cd18773">
    <property type="entry name" value="PDC1_HK_sensor"/>
    <property type="match status" value="1"/>
</dbReference>
<dbReference type="SUPFAM" id="SSF47384">
    <property type="entry name" value="Homodimeric domain of signal transducing histidine kinase"/>
    <property type="match status" value="1"/>
</dbReference>
<evidence type="ECO:0000256" key="3">
    <source>
        <dbReference type="ARBA" id="ARBA00012438"/>
    </source>
</evidence>
<comment type="caution">
    <text evidence="12">The sequence shown here is derived from an EMBL/GenBank/DDBJ whole genome shotgun (WGS) entry which is preliminary data.</text>
</comment>
<evidence type="ECO:0000313" key="12">
    <source>
        <dbReference type="EMBL" id="KEA63764.1"/>
    </source>
</evidence>
<dbReference type="PANTHER" id="PTHR43065:SF50">
    <property type="entry name" value="HISTIDINE KINASE"/>
    <property type="match status" value="1"/>
</dbReference>
<dbReference type="Pfam" id="PF02518">
    <property type="entry name" value="HATPase_c"/>
    <property type="match status" value="1"/>
</dbReference>
<dbReference type="InterPro" id="IPR036097">
    <property type="entry name" value="HisK_dim/P_sf"/>
</dbReference>
<comment type="catalytic activity">
    <reaction evidence="1">
        <text>ATP + protein L-histidine = ADP + protein N-phospho-L-histidine.</text>
        <dbReference type="EC" id="2.7.13.3"/>
    </reaction>
</comment>
<dbReference type="OrthoDB" id="6110670at2"/>
<feature type="transmembrane region" description="Helical" evidence="10">
    <location>
        <begin position="385"/>
        <end position="405"/>
    </location>
</feature>
<evidence type="ECO:0000256" key="5">
    <source>
        <dbReference type="ARBA" id="ARBA00022553"/>
    </source>
</evidence>
<dbReference type="STRING" id="1232683.ADIMK_2066"/>
<sequence length="776" mass="86709">MSNQEQSGRRQSVFSVLWGTYIRNALIPIILIEVALIAAYLATNYLIRDENIATMQNSAQASLHETARLESEVIANQLAGVAEMTHLFAQLTSRAYDTPYEASDEEKGRYTLSDGGVWYTRPGSGEAAMFYSSITEVGEQQREKAWHLSQIDPVMAQLVESSALVTQAYLNTWDSMNRIYPDFDVVDQYPADLDVTKYNFYYEADAEHDPDRGVVWTDVYIDPAGQGWMASAIAPVYRRNSDFLEGVVGLDIRVSEIIGHVLSLSLPWQGYALLVDSTGTILAMPRVAEDDWQLHELTEHDYATAIEQDTFKPEEFNLFKRPDSQPLAEKIGAATSGIAELELNGREKLAAWAQIPGAGWHLLVVVDQEHIYADAHRLKERVDQIAIAMIVGLVLFYLLFILYLYRKSVRVSRRLSEPMIGLKQMIQSIGEGEYRPHKVETDITELNIVSTGLSEMGDALGHSRAQLADANKRLEKMNHELEQRVEARTSELQQANFTLSQEREEQARLISELKSTQAQLVQSEKMASVGVLATGVAHEINNPLTFVITNISILNDYAPTLMQLHEQVSQLVPAEKVDQLKAAEHRLRYAEIVDDMPDLLADCTEGVSRIRHITESLLEFSHAGDTSWQPCDINHCIETTLVICYHEYKYKAVIRKELDDQLPTIEAVPAQLNQVIMALVVNAAQSMEQMGEIRIRSGFTNDQIFFSVADTGCGMPKENLGRIFEPFFTTKDVGQGTGLGLAVAYGIVKAHGGRIEVDSTLGQGSCFTVVLPRVQS</sequence>
<evidence type="ECO:0000256" key="10">
    <source>
        <dbReference type="SAM" id="Phobius"/>
    </source>
</evidence>
<keyword evidence="6 10" id="KW-0812">Transmembrane</keyword>
<keyword evidence="7 10" id="KW-1133">Transmembrane helix</keyword>
<dbReference type="Gene3D" id="3.30.565.10">
    <property type="entry name" value="Histidine kinase-like ATPase, C-terminal domain"/>
    <property type="match status" value="1"/>
</dbReference>
<dbReference type="InterPro" id="IPR033479">
    <property type="entry name" value="dCache_1"/>
</dbReference>
<dbReference type="InterPro" id="IPR005467">
    <property type="entry name" value="His_kinase_dom"/>
</dbReference>
<evidence type="ECO:0000256" key="2">
    <source>
        <dbReference type="ARBA" id="ARBA00004651"/>
    </source>
</evidence>
<dbReference type="Gene3D" id="1.10.287.130">
    <property type="match status" value="1"/>
</dbReference>
<dbReference type="EC" id="2.7.13.3" evidence="3"/>
<evidence type="ECO:0000256" key="8">
    <source>
        <dbReference type="ARBA" id="ARBA00023136"/>
    </source>
</evidence>
<name>A0A081FZ09_9GAMM</name>
<keyword evidence="9" id="KW-0175">Coiled coil</keyword>
<keyword evidence="8 10" id="KW-0472">Membrane</keyword>
<keyword evidence="12" id="KW-0418">Kinase</keyword>
<dbReference type="InterPro" id="IPR004358">
    <property type="entry name" value="Sig_transdc_His_kin-like_C"/>
</dbReference>
<evidence type="ECO:0000256" key="9">
    <source>
        <dbReference type="SAM" id="Coils"/>
    </source>
</evidence>
<keyword evidence="4" id="KW-1003">Cell membrane</keyword>
<comment type="subcellular location">
    <subcellularLocation>
        <location evidence="2">Cell membrane</location>
        <topology evidence="2">Multi-pass membrane protein</topology>
    </subcellularLocation>
</comment>
<keyword evidence="12" id="KW-0808">Transferase</keyword>
<dbReference type="PANTHER" id="PTHR43065">
    <property type="entry name" value="SENSOR HISTIDINE KINASE"/>
    <property type="match status" value="1"/>
</dbReference>